<name>A0A1B6QA19_SORBI</name>
<reference evidence="2 3" key="1">
    <citation type="journal article" date="2009" name="Nature">
        <title>The Sorghum bicolor genome and the diversification of grasses.</title>
        <authorList>
            <person name="Paterson A.H."/>
            <person name="Bowers J.E."/>
            <person name="Bruggmann R."/>
            <person name="Dubchak I."/>
            <person name="Grimwood J."/>
            <person name="Gundlach H."/>
            <person name="Haberer G."/>
            <person name="Hellsten U."/>
            <person name="Mitros T."/>
            <person name="Poliakov A."/>
            <person name="Schmutz J."/>
            <person name="Spannagl M."/>
            <person name="Tang H."/>
            <person name="Wang X."/>
            <person name="Wicker T."/>
            <person name="Bharti A.K."/>
            <person name="Chapman J."/>
            <person name="Feltus F.A."/>
            <person name="Gowik U."/>
            <person name="Grigoriev I.V."/>
            <person name="Lyons E."/>
            <person name="Maher C.A."/>
            <person name="Martis M."/>
            <person name="Narechania A."/>
            <person name="Otillar R.P."/>
            <person name="Penning B.W."/>
            <person name="Salamov A.A."/>
            <person name="Wang Y."/>
            <person name="Zhang L."/>
            <person name="Carpita N.C."/>
            <person name="Freeling M."/>
            <person name="Gingle A.R."/>
            <person name="Hash C.T."/>
            <person name="Keller B."/>
            <person name="Klein P."/>
            <person name="Kresovich S."/>
            <person name="McCann M.C."/>
            <person name="Ming R."/>
            <person name="Peterson D.G."/>
            <person name="Mehboob-ur-Rahman"/>
            <person name="Ware D."/>
            <person name="Westhoff P."/>
            <person name="Mayer K.F."/>
            <person name="Messing J."/>
            <person name="Rokhsar D.S."/>
        </authorList>
    </citation>
    <scope>NUCLEOTIDE SEQUENCE [LARGE SCALE GENOMIC DNA]</scope>
    <source>
        <strain evidence="3">cv. BTx623</strain>
    </source>
</reference>
<evidence type="ECO:0000313" key="2">
    <source>
        <dbReference type="EMBL" id="KXG34754.1"/>
    </source>
</evidence>
<gene>
    <name evidence="2" type="ORF">SORBI_3002G086700</name>
</gene>
<sequence>MLETGAPGVAVLASHLRRPLGSLGPLRPLSQEPRGLGTSSWEAVVSPSSGGRRVCTHRGRSTNAGVAGSPVRDVTAAEQRPEGGGAARQRGAERRWLCPCSSPAAVIAGVDGWVRRLDLKDDTCDH</sequence>
<dbReference type="InParanoid" id="A0A1B6QA19"/>
<feature type="region of interest" description="Disordered" evidence="1">
    <location>
        <begin position="21"/>
        <end position="93"/>
    </location>
</feature>
<feature type="compositionally biased region" description="Polar residues" evidence="1">
    <location>
        <begin position="37"/>
        <end position="49"/>
    </location>
</feature>
<dbReference type="EMBL" id="CM000761">
    <property type="protein sequence ID" value="KXG34754.1"/>
    <property type="molecule type" value="Genomic_DNA"/>
</dbReference>
<dbReference type="Proteomes" id="UP000000768">
    <property type="component" value="Chromosome 2"/>
</dbReference>
<protein>
    <submittedName>
        <fullName evidence="2">Uncharacterized protein</fullName>
    </submittedName>
</protein>
<feature type="compositionally biased region" description="Low complexity" evidence="1">
    <location>
        <begin position="21"/>
        <end position="30"/>
    </location>
</feature>
<reference evidence="3" key="2">
    <citation type="journal article" date="2018" name="Plant J.">
        <title>The Sorghum bicolor reference genome: improved assembly, gene annotations, a transcriptome atlas, and signatures of genome organization.</title>
        <authorList>
            <person name="McCormick R.F."/>
            <person name="Truong S.K."/>
            <person name="Sreedasyam A."/>
            <person name="Jenkins J."/>
            <person name="Shu S."/>
            <person name="Sims D."/>
            <person name="Kennedy M."/>
            <person name="Amirebrahimi M."/>
            <person name="Weers B.D."/>
            <person name="McKinley B."/>
            <person name="Mattison A."/>
            <person name="Morishige D.T."/>
            <person name="Grimwood J."/>
            <person name="Schmutz J."/>
            <person name="Mullet J.E."/>
        </authorList>
    </citation>
    <scope>NUCLEOTIDE SEQUENCE [LARGE SCALE GENOMIC DNA]</scope>
    <source>
        <strain evidence="3">cv. BTx623</strain>
    </source>
</reference>
<keyword evidence="3" id="KW-1185">Reference proteome</keyword>
<dbReference type="AlphaFoldDB" id="A0A1B6QA19"/>
<organism evidence="2 3">
    <name type="scientific">Sorghum bicolor</name>
    <name type="common">Sorghum</name>
    <name type="synonym">Sorghum vulgare</name>
    <dbReference type="NCBI Taxonomy" id="4558"/>
    <lineage>
        <taxon>Eukaryota</taxon>
        <taxon>Viridiplantae</taxon>
        <taxon>Streptophyta</taxon>
        <taxon>Embryophyta</taxon>
        <taxon>Tracheophyta</taxon>
        <taxon>Spermatophyta</taxon>
        <taxon>Magnoliopsida</taxon>
        <taxon>Liliopsida</taxon>
        <taxon>Poales</taxon>
        <taxon>Poaceae</taxon>
        <taxon>PACMAD clade</taxon>
        <taxon>Panicoideae</taxon>
        <taxon>Andropogonodae</taxon>
        <taxon>Andropogoneae</taxon>
        <taxon>Sorghinae</taxon>
        <taxon>Sorghum</taxon>
    </lineage>
</organism>
<evidence type="ECO:0000313" key="3">
    <source>
        <dbReference type="Proteomes" id="UP000000768"/>
    </source>
</evidence>
<evidence type="ECO:0000256" key="1">
    <source>
        <dbReference type="SAM" id="MobiDB-lite"/>
    </source>
</evidence>
<dbReference type="Gramene" id="KXG34754">
    <property type="protein sequence ID" value="KXG34754"/>
    <property type="gene ID" value="SORBI_3002G086700"/>
</dbReference>
<proteinExistence type="predicted"/>
<accession>A0A1B6QA19</accession>